<accession>A0A514CT42</accession>
<evidence type="ECO:0000313" key="2">
    <source>
        <dbReference type="Proteomes" id="UP000320799"/>
    </source>
</evidence>
<organism evidence="1 2">
    <name type="scientific">Achromobacter phage Motura</name>
    <dbReference type="NCBI Taxonomy" id="2591403"/>
    <lineage>
        <taxon>Viruses</taxon>
        <taxon>Duplodnaviria</taxon>
        <taxon>Heunggongvirae</taxon>
        <taxon>Uroviricota</taxon>
        <taxon>Caudoviricetes</taxon>
        <taxon>Moturavirus</taxon>
        <taxon>Moturavirus motura</taxon>
    </lineage>
</organism>
<dbReference type="RefSeq" id="YP_009903844.1">
    <property type="nucleotide sequence ID" value="NC_049849.1"/>
</dbReference>
<dbReference type="Proteomes" id="UP000320799">
    <property type="component" value="Segment"/>
</dbReference>
<evidence type="ECO:0000313" key="1">
    <source>
        <dbReference type="EMBL" id="QDH83645.1"/>
    </source>
</evidence>
<reference evidence="1 2" key="1">
    <citation type="submission" date="2019-06" db="EMBL/GenBank/DDBJ databases">
        <authorList>
            <person name="Kincaid V.D."/>
            <person name="Fuller A."/>
            <person name="Hodges K."/>
            <person name="Bansal M."/>
            <person name="Essig J."/>
            <person name="Johnson A."/>
        </authorList>
    </citation>
    <scope>NUCLEOTIDE SEQUENCE [LARGE SCALE GENOMIC DNA]</scope>
</reference>
<dbReference type="GeneID" id="56136120"/>
<keyword evidence="2" id="KW-1185">Reference proteome</keyword>
<sequence length="438" mass="47991">MENQTNEGSFGFERKDLPASVKLGAQPLRAEQTVQPGQDITSGDSPHNIHAQLLAEAPASAPRNLVDEFPQFKPVHLRKPLATPVTPVENLGLSNAATAAMERMAPGMTAMLEQGITGGVPPAPHVESVATVREPVATAQITGHQSPIPQQQAASIPPQGQVFIPQLTTDPVVQAPGIVQRPNLGYIDVPAHAASEAVPVNLPSRFGLYGFQDLYVYPLKGKHLAKFARAHAESSLRLTVEAVSAACVTTNQAFRGVSLAHMLSVQDFYYLMYFMRKANFPKTELKHTAYCSNRDHLLQVAKGELPEESLKIMETVQHTQLIVTELERVPEYSKQIMGAVALRPATMMDTIEWAEDPRFQDEDVKWLGHCASYIAAPTFAERIAIAEELSAAQIQHIMDYERAFDHYGVEERITVKCRGCGASMRTTVNIDAHSFLPS</sequence>
<dbReference type="EMBL" id="MN094788">
    <property type="protein sequence ID" value="QDH83645.1"/>
    <property type="molecule type" value="Genomic_DNA"/>
</dbReference>
<proteinExistence type="predicted"/>
<protein>
    <submittedName>
        <fullName evidence="1">Uncharacterized protein</fullName>
    </submittedName>
</protein>
<name>A0A514CT42_9CAUD</name>
<dbReference type="KEGG" id="vg:56136120"/>